<reference evidence="12" key="3">
    <citation type="submission" date="2025-09" db="UniProtKB">
        <authorList>
            <consortium name="Ensembl"/>
        </authorList>
    </citation>
    <scope>IDENTIFICATION</scope>
</reference>
<dbReference type="Pfam" id="PF13927">
    <property type="entry name" value="Ig_3"/>
    <property type="match status" value="1"/>
</dbReference>
<feature type="domain" description="Ig-like" evidence="10">
    <location>
        <begin position="1700"/>
        <end position="1784"/>
    </location>
</feature>
<dbReference type="FunFam" id="2.60.40.10:FF:001752">
    <property type="entry name" value="obscurin-like isoform X3"/>
    <property type="match status" value="1"/>
</dbReference>
<feature type="domain" description="Ig-like" evidence="10">
    <location>
        <begin position="1180"/>
        <end position="1265"/>
    </location>
</feature>
<name>A0AAY4B4J7_9TELE</name>
<dbReference type="InterPro" id="IPR003961">
    <property type="entry name" value="FN3_dom"/>
</dbReference>
<dbReference type="CDD" id="cd00063">
    <property type="entry name" value="FN3"/>
    <property type="match status" value="1"/>
</dbReference>
<evidence type="ECO:0000256" key="6">
    <source>
        <dbReference type="ARBA" id="ARBA00022737"/>
    </source>
</evidence>
<dbReference type="Ensembl" id="ENSDCDT00010015488.1">
    <property type="protein sequence ID" value="ENSDCDP00010014706.1"/>
    <property type="gene ID" value="ENSDCDG00010006564.1"/>
</dbReference>
<feature type="domain" description="Ig-like" evidence="10">
    <location>
        <begin position="731"/>
        <end position="811"/>
    </location>
</feature>
<dbReference type="FunFam" id="2.60.40.10:FF:000464">
    <property type="entry name" value="Putative obscurin-like protein 1"/>
    <property type="match status" value="1"/>
</dbReference>
<feature type="domain" description="Ig-like" evidence="10">
    <location>
        <begin position="815"/>
        <end position="898"/>
    </location>
</feature>
<evidence type="ECO:0000313" key="13">
    <source>
        <dbReference type="Proteomes" id="UP000694580"/>
    </source>
</evidence>
<keyword evidence="7" id="KW-1015">Disulfide bond</keyword>
<feature type="domain" description="Ig-like" evidence="10">
    <location>
        <begin position="327"/>
        <end position="413"/>
    </location>
</feature>
<accession>A0AAY4B4J7</accession>
<feature type="domain" description="Ig-like" evidence="10">
    <location>
        <begin position="1536"/>
        <end position="1616"/>
    </location>
</feature>
<dbReference type="GO" id="GO:0005737">
    <property type="term" value="C:cytoplasm"/>
    <property type="evidence" value="ECO:0007669"/>
    <property type="project" value="UniProtKB-SubCell"/>
</dbReference>
<feature type="domain" description="Ig-like" evidence="10">
    <location>
        <begin position="1089"/>
        <end position="1175"/>
    </location>
</feature>
<dbReference type="InterPro" id="IPR052385">
    <property type="entry name" value="Obscurin/Obscurin-like_Reg"/>
</dbReference>
<dbReference type="InterPro" id="IPR003599">
    <property type="entry name" value="Ig_sub"/>
</dbReference>
<dbReference type="InterPro" id="IPR036116">
    <property type="entry name" value="FN3_sf"/>
</dbReference>
<dbReference type="InterPro" id="IPR013783">
    <property type="entry name" value="Ig-like_fold"/>
</dbReference>
<evidence type="ECO:0000313" key="12">
    <source>
        <dbReference type="Ensembl" id="ENSDCDP00010014706.1"/>
    </source>
</evidence>
<evidence type="ECO:0000259" key="10">
    <source>
        <dbReference type="PROSITE" id="PS50835"/>
    </source>
</evidence>
<feature type="domain" description="Fibronectin type-III" evidence="11">
    <location>
        <begin position="509"/>
        <end position="608"/>
    </location>
</feature>
<dbReference type="SMART" id="SM00408">
    <property type="entry name" value="IGc2"/>
    <property type="match status" value="13"/>
</dbReference>
<feature type="domain" description="Ig-like" evidence="10">
    <location>
        <begin position="900"/>
        <end position="982"/>
    </location>
</feature>
<dbReference type="FunFam" id="2.60.40.10:FF:002420">
    <property type="entry name" value="Obscurin-like 1b"/>
    <property type="match status" value="1"/>
</dbReference>
<dbReference type="SUPFAM" id="SSF48726">
    <property type="entry name" value="Immunoglobulin"/>
    <property type="match status" value="18"/>
</dbReference>
<evidence type="ECO:0008006" key="14">
    <source>
        <dbReference type="Google" id="ProtNLM"/>
    </source>
</evidence>
<dbReference type="PANTHER" id="PTHR35971:SF3">
    <property type="entry name" value="OBSCURIN-LIKE PROTEIN 1 ISOFORM X1"/>
    <property type="match status" value="1"/>
</dbReference>
<dbReference type="FunFam" id="2.60.40.10:FF:000050">
    <property type="entry name" value="Titin isoform B"/>
    <property type="match status" value="1"/>
</dbReference>
<evidence type="ECO:0000256" key="2">
    <source>
        <dbReference type="ARBA" id="ARBA00004496"/>
    </source>
</evidence>
<evidence type="ECO:0000256" key="8">
    <source>
        <dbReference type="ARBA" id="ARBA00023242"/>
    </source>
</evidence>
<evidence type="ECO:0000256" key="9">
    <source>
        <dbReference type="ARBA" id="ARBA00023319"/>
    </source>
</evidence>
<evidence type="ECO:0000256" key="5">
    <source>
        <dbReference type="ARBA" id="ARBA00022553"/>
    </source>
</evidence>
<dbReference type="PROSITE" id="PS50853">
    <property type="entry name" value="FN3"/>
    <property type="match status" value="1"/>
</dbReference>
<dbReference type="FunFam" id="2.60.40.10:FF:000211">
    <property type="entry name" value="Obscurin-like protein 1"/>
    <property type="match status" value="5"/>
</dbReference>
<dbReference type="InterPro" id="IPR007110">
    <property type="entry name" value="Ig-like_dom"/>
</dbReference>
<dbReference type="FunFam" id="2.60.40.10:FF:000241">
    <property type="entry name" value="obscurin-like protein 1 isoform X2"/>
    <property type="match status" value="1"/>
</dbReference>
<feature type="domain" description="Ig-like" evidence="10">
    <location>
        <begin position="8"/>
        <end position="96"/>
    </location>
</feature>
<dbReference type="Gene3D" id="2.60.40.10">
    <property type="entry name" value="Immunoglobulins"/>
    <property type="match status" value="19"/>
</dbReference>
<keyword evidence="8" id="KW-0539">Nucleus</keyword>
<evidence type="ECO:0000256" key="3">
    <source>
        <dbReference type="ARBA" id="ARBA00006692"/>
    </source>
</evidence>
<evidence type="ECO:0000256" key="4">
    <source>
        <dbReference type="ARBA" id="ARBA00022490"/>
    </source>
</evidence>
<feature type="domain" description="Ig-like" evidence="10">
    <location>
        <begin position="126"/>
        <end position="213"/>
    </location>
</feature>
<dbReference type="InterPro" id="IPR013098">
    <property type="entry name" value="Ig_I-set"/>
</dbReference>
<keyword evidence="5" id="KW-0597">Phosphoprotein</keyword>
<comment type="subcellular location">
    <subcellularLocation>
        <location evidence="2">Cytoplasm</location>
    </subcellularLocation>
    <subcellularLocation>
        <location evidence="1">Nucleus</location>
    </subcellularLocation>
</comment>
<dbReference type="InterPro" id="IPR036179">
    <property type="entry name" value="Ig-like_dom_sf"/>
</dbReference>
<dbReference type="SMART" id="SM00409">
    <property type="entry name" value="IG"/>
    <property type="match status" value="18"/>
</dbReference>
<reference evidence="12 13" key="1">
    <citation type="submission" date="2020-06" db="EMBL/GenBank/DDBJ databases">
        <authorList>
            <consortium name="Wellcome Sanger Institute Data Sharing"/>
        </authorList>
    </citation>
    <scope>NUCLEOTIDE SEQUENCE [LARGE SCALE GENOMIC DNA]</scope>
</reference>
<keyword evidence="9" id="KW-0393">Immunoglobulin domain</keyword>
<feature type="domain" description="Ig-like" evidence="10">
    <location>
        <begin position="234"/>
        <end position="324"/>
    </location>
</feature>
<dbReference type="PANTHER" id="PTHR35971">
    <property type="entry name" value="SI:DKEY-31G6.6"/>
    <property type="match status" value="1"/>
</dbReference>
<reference evidence="12" key="2">
    <citation type="submission" date="2025-08" db="UniProtKB">
        <authorList>
            <consortium name="Ensembl"/>
        </authorList>
    </citation>
    <scope>IDENTIFICATION</scope>
</reference>
<comment type="similarity">
    <text evidence="3">Belongs to the protein kinase superfamily. CAMK Ser/Thr protein kinase family.</text>
</comment>
<feature type="domain" description="Ig-like" evidence="10">
    <location>
        <begin position="1266"/>
        <end position="1442"/>
    </location>
</feature>
<dbReference type="PROSITE" id="PS50835">
    <property type="entry name" value="IG_LIKE"/>
    <property type="match status" value="13"/>
</dbReference>
<protein>
    <recommendedName>
        <fullName evidence="14">Obscurin like cytoskeletal adaptor 1a</fullName>
    </recommendedName>
</protein>
<organism evidence="12 13">
    <name type="scientific">Denticeps clupeoides</name>
    <name type="common">denticle herring</name>
    <dbReference type="NCBI Taxonomy" id="299321"/>
    <lineage>
        <taxon>Eukaryota</taxon>
        <taxon>Metazoa</taxon>
        <taxon>Chordata</taxon>
        <taxon>Craniata</taxon>
        <taxon>Vertebrata</taxon>
        <taxon>Euteleostomi</taxon>
        <taxon>Actinopterygii</taxon>
        <taxon>Neopterygii</taxon>
        <taxon>Teleostei</taxon>
        <taxon>Clupei</taxon>
        <taxon>Clupeiformes</taxon>
        <taxon>Denticipitoidei</taxon>
        <taxon>Denticipitidae</taxon>
        <taxon>Denticeps</taxon>
    </lineage>
</organism>
<keyword evidence="6" id="KW-0677">Repeat</keyword>
<dbReference type="GO" id="GO:0005634">
    <property type="term" value="C:nucleus"/>
    <property type="evidence" value="ECO:0007669"/>
    <property type="project" value="UniProtKB-SubCell"/>
</dbReference>
<evidence type="ECO:0000259" key="11">
    <source>
        <dbReference type="PROSITE" id="PS50853"/>
    </source>
</evidence>
<gene>
    <name evidence="12" type="primary">obsl1a</name>
</gene>
<dbReference type="Proteomes" id="UP000694580">
    <property type="component" value="Chromosome 15"/>
</dbReference>
<dbReference type="SUPFAM" id="SSF49265">
    <property type="entry name" value="Fibronectin type III"/>
    <property type="match status" value="1"/>
</dbReference>
<dbReference type="Pfam" id="PF07679">
    <property type="entry name" value="I-set"/>
    <property type="match status" value="14"/>
</dbReference>
<feature type="domain" description="Ig-like" evidence="10">
    <location>
        <begin position="1015"/>
        <end position="1086"/>
    </location>
</feature>
<evidence type="ECO:0000256" key="1">
    <source>
        <dbReference type="ARBA" id="ARBA00004123"/>
    </source>
</evidence>
<dbReference type="InterPro" id="IPR003598">
    <property type="entry name" value="Ig_sub2"/>
</dbReference>
<keyword evidence="13" id="KW-1185">Reference proteome</keyword>
<dbReference type="GeneTree" id="ENSGT00940000156702"/>
<dbReference type="FunFam" id="2.60.40.10:FF:001084">
    <property type="entry name" value="obscurin-like isoform X3"/>
    <property type="match status" value="3"/>
</dbReference>
<keyword evidence="4" id="KW-0963">Cytoplasm</keyword>
<sequence length="1802" mass="202806">MDVFGGAPRVLSYPRPVVVQSGMDALLQCKIGGDPRPDVFWERKNEPILSEGRYQVYQEGNAYLLSISHVTTEDSGQYICKAKNSVGETYAAATLKVEDKTQEVLVLPPAHQLPSKEPQGMLEPQPRFLIKPLSLRVDRGEDAAFSCKLWGQPLPEVVWGKDGKRLNEIYESAHYHVGQQDGGWFQLKIYRTRAPDGGVYTCKAINAHGEAVTGAVLLVEPVPEIHDESLQNEPQLNVAKAKKFAVSEGKHAKFRCYVTGKPKPEIVWKKDGIPIKAGRRHMLFEDREGYYTLKVLYCKQQDAGLYICAASNALGDTLSAVHLSVKGRVQFIQGLQDVEVKERDMAVLECEVPEERISTTWYLEDQKLQPDSKYRMEQKGTRRRLTIHDVGADDDGVYLCEMPDGGRSIAELAVKGTIVQKMPRKLEVLEGENAAFCVELEEEDIDVHWFKDGLLLHESHQTIIKYFGKMHILVFVNTSYQDSGTITLVAGRSKTSCRLRVKGQEVHCPPACPVGVKMSSDTINGVVLSWDPSPNLQTTTKLVYLLERQEVGSQEWQKCMRTEMATTVEVVGDSVPYEGNYRFRICCINKYGHSGHVEFPKVVHLVPGPKIKTSLKNAMVSPGDDALFSIELSTSMIGNWFLNSTQLKDSESLSISHSKNQHSLIIRNVSEIYNGAEITFIANGVRDSAMLQVEGERNLFTDLCFTAFELVQKNNVGKLSSPGLTNKRFTPLATMEANKKVEVGDPIVLYCEVSNPLAKVHWFKNGVELQRKDGLNIQSEGNMRRIVIQSAEVLHSGAYTCQARGDTITFSVDIPEEERQKTAMELDPVVLHCEVSRMDATVQWMKNDGLRIKESENIRMSCEGPYRRLTILCSNKEDSGEYVCETAGDSVFFQLTITEPLVYILSPTESEVEVVVCTSEYVELACEISHAEAEVFWFRDGVEVDEDEGLALEVDGSHRRLVIPCASMQDSGEYICETANSSILFLLTVEGKNLCVESAADIEMTLKILFTTFSGEPIVLECKVSRPNAQVCWMKDTEEVQQSSNITITEDGLIRRLTIHCAELKDSGKYTCDAKHEAIDFPVKIAELPVKILRKADTKREYTCMVSDDIVLECELSRANGKGVWYKDGVAIQENERFCLEEEQSFRRLIISCIKPSDSGKYTCNAVDDKMMTVIKIKEPPVSILNKEELNMLTGYENESIRLNVVLSRENAAVRWLKDWTPISNERFHIGKDGSTHFLMISPLKRSDSGEYTCDANTDEIFTFTPLLLIEFLTELHNTTVLEGEDASFKCIVSPEDAQVVWLMDGERVSVGEKFIVNQNGLCHTLLICKCQICDTSKITAEAEGVISKASLKVQEAQVLFTKKMALVEGEEFGEATLETEVSLESGEVQWMRQGVVIQPGPRHTLTQSDCRRCLTIHNLSLSDRGTYRCETLHDRTQVKLNVEPRKITIYKGLVDTDTFERETASFEVELSHTDVEGVWQKDGLRIKPNNNWRVSSNGRVHGLTLSNLTLDDTGTIVFLAEGLRTSARLQVKETPVGLLRKLSDARLEEGSLVILECELSRTNVEVKWLKIKSENGRRIYSMGRKRCLQLQESCIQDSGLYSCHTGELSTSCNLEIYEDLYVQEEQNAVFMCEVSIEDIPGDWYKNGSRIRPSCTIKMRREGTKHFLLMCNVQAEDSGEIMFVAKQVQSTAYLEVEELPARIVKPLRDRTALQNHRVILECTVSTPRCNVTWYRGDTVLEPSDRVEIVCEGCYHKLVILQVMLEDEGTYSIEVRGQRSTAKLMVEGENYSYMKQEKGIFSM</sequence>
<proteinExistence type="inferred from homology"/>
<dbReference type="FunFam" id="2.60.40.10:FF:000502">
    <property type="entry name" value="obscurin-like protein 1 isoform X2"/>
    <property type="match status" value="1"/>
</dbReference>
<dbReference type="CDD" id="cd00096">
    <property type="entry name" value="Ig"/>
    <property type="match status" value="1"/>
</dbReference>
<evidence type="ECO:0000256" key="7">
    <source>
        <dbReference type="ARBA" id="ARBA00023157"/>
    </source>
</evidence>